<dbReference type="FunFam" id="2.40.10.10:FF:000068">
    <property type="entry name" value="transmembrane protease serine 2"/>
    <property type="match status" value="1"/>
</dbReference>
<evidence type="ECO:0000256" key="1">
    <source>
        <dbReference type="ARBA" id="ARBA00007664"/>
    </source>
</evidence>
<dbReference type="SUPFAM" id="SSF50494">
    <property type="entry name" value="Trypsin-like serine proteases"/>
    <property type="match status" value="1"/>
</dbReference>
<accession>A0AAE1FBI4</accession>
<dbReference type="InterPro" id="IPR001254">
    <property type="entry name" value="Trypsin_dom"/>
</dbReference>
<dbReference type="PANTHER" id="PTHR24276:SF91">
    <property type="entry name" value="AT26814P-RELATED"/>
    <property type="match status" value="1"/>
</dbReference>
<dbReference type="InterPro" id="IPR050430">
    <property type="entry name" value="Peptidase_S1"/>
</dbReference>
<dbReference type="InterPro" id="IPR009003">
    <property type="entry name" value="Peptidase_S1_PA"/>
</dbReference>
<protein>
    <recommendedName>
        <fullName evidence="7">Peptidase S1 domain-containing protein</fullName>
    </recommendedName>
</protein>
<keyword evidence="2" id="KW-0645">Protease</keyword>
<evidence type="ECO:0000256" key="2">
    <source>
        <dbReference type="ARBA" id="ARBA00022670"/>
    </source>
</evidence>
<dbReference type="Pfam" id="PF00089">
    <property type="entry name" value="Trypsin"/>
    <property type="match status" value="1"/>
</dbReference>
<keyword evidence="9" id="KW-1185">Reference proteome</keyword>
<keyword evidence="4" id="KW-0720">Serine protease</keyword>
<dbReference type="InterPro" id="IPR001314">
    <property type="entry name" value="Peptidase_S1A"/>
</dbReference>
<evidence type="ECO:0000259" key="7">
    <source>
        <dbReference type="PROSITE" id="PS50240"/>
    </source>
</evidence>
<keyword evidence="6" id="KW-0732">Signal</keyword>
<feature type="domain" description="Peptidase S1" evidence="7">
    <location>
        <begin position="43"/>
        <end position="271"/>
    </location>
</feature>
<gene>
    <name evidence="8" type="ORF">Pcinc_024143</name>
</gene>
<dbReference type="AlphaFoldDB" id="A0AAE1FBI4"/>
<evidence type="ECO:0000256" key="4">
    <source>
        <dbReference type="ARBA" id="ARBA00022825"/>
    </source>
</evidence>
<dbReference type="PRINTS" id="PR00722">
    <property type="entry name" value="CHYMOTRYPSIN"/>
</dbReference>
<name>A0AAE1FBI4_PETCI</name>
<dbReference type="EMBL" id="JAWQEG010002628">
    <property type="protein sequence ID" value="KAK3870646.1"/>
    <property type="molecule type" value="Genomic_DNA"/>
</dbReference>
<reference evidence="8" key="1">
    <citation type="submission" date="2023-10" db="EMBL/GenBank/DDBJ databases">
        <title>Genome assemblies of two species of porcelain crab, Petrolisthes cinctipes and Petrolisthes manimaculis (Anomura: Porcellanidae).</title>
        <authorList>
            <person name="Angst P."/>
        </authorList>
    </citation>
    <scope>NUCLEOTIDE SEQUENCE</scope>
    <source>
        <strain evidence="8">PB745_01</strain>
        <tissue evidence="8">Gill</tissue>
    </source>
</reference>
<evidence type="ECO:0000313" key="9">
    <source>
        <dbReference type="Proteomes" id="UP001286313"/>
    </source>
</evidence>
<sequence length="272" mass="28891">MRWSAAGVILLVAVSGVWGRVAPRVGRLQEEGAAPPRLDRSRIVGGQITTQGQFPSVVSLQHRGLFGSTHVCGGTILNENHVLTAAQCVKGYSAGSFDVVAGEQNLDFNSGLEEVVRSQHLELHDYSTTTGANDIAIVRTSSPLTLVAGQAEATPLPTNYQEPAPGAMCTVVGWGYTEDGGSLSSDLRYVEVPYLTDQKCMDIYGPEAIYLDMICAGYTGGRGVCDGDAGGPLFCDGVQIGVVSWGQDCDANPFVSTQVSHYIDWITIFINS</sequence>
<dbReference type="PANTHER" id="PTHR24276">
    <property type="entry name" value="POLYSERASE-RELATED"/>
    <property type="match status" value="1"/>
</dbReference>
<evidence type="ECO:0000313" key="8">
    <source>
        <dbReference type="EMBL" id="KAK3870646.1"/>
    </source>
</evidence>
<feature type="chain" id="PRO_5042083287" description="Peptidase S1 domain-containing protein" evidence="6">
    <location>
        <begin position="20"/>
        <end position="272"/>
    </location>
</feature>
<dbReference type="Proteomes" id="UP001286313">
    <property type="component" value="Unassembled WGS sequence"/>
</dbReference>
<dbReference type="GO" id="GO:0006508">
    <property type="term" value="P:proteolysis"/>
    <property type="evidence" value="ECO:0007669"/>
    <property type="project" value="UniProtKB-KW"/>
</dbReference>
<evidence type="ECO:0000256" key="3">
    <source>
        <dbReference type="ARBA" id="ARBA00022801"/>
    </source>
</evidence>
<dbReference type="CDD" id="cd00190">
    <property type="entry name" value="Tryp_SPc"/>
    <property type="match status" value="1"/>
</dbReference>
<dbReference type="Gene3D" id="2.40.10.10">
    <property type="entry name" value="Trypsin-like serine proteases"/>
    <property type="match status" value="1"/>
</dbReference>
<dbReference type="SMART" id="SM00020">
    <property type="entry name" value="Tryp_SPc"/>
    <property type="match status" value="1"/>
</dbReference>
<keyword evidence="3" id="KW-0378">Hydrolase</keyword>
<dbReference type="FunFam" id="2.40.10.10:FF:000036">
    <property type="entry name" value="Trypsin beta"/>
    <property type="match status" value="1"/>
</dbReference>
<comment type="caution">
    <text evidence="8">The sequence shown here is derived from an EMBL/GenBank/DDBJ whole genome shotgun (WGS) entry which is preliminary data.</text>
</comment>
<proteinExistence type="inferred from homology"/>
<comment type="similarity">
    <text evidence="1">Belongs to the peptidase S1 family.</text>
</comment>
<feature type="signal peptide" evidence="6">
    <location>
        <begin position="1"/>
        <end position="19"/>
    </location>
</feature>
<organism evidence="8 9">
    <name type="scientific">Petrolisthes cinctipes</name>
    <name type="common">Flat porcelain crab</name>
    <dbReference type="NCBI Taxonomy" id="88211"/>
    <lineage>
        <taxon>Eukaryota</taxon>
        <taxon>Metazoa</taxon>
        <taxon>Ecdysozoa</taxon>
        <taxon>Arthropoda</taxon>
        <taxon>Crustacea</taxon>
        <taxon>Multicrustacea</taxon>
        <taxon>Malacostraca</taxon>
        <taxon>Eumalacostraca</taxon>
        <taxon>Eucarida</taxon>
        <taxon>Decapoda</taxon>
        <taxon>Pleocyemata</taxon>
        <taxon>Anomura</taxon>
        <taxon>Galatheoidea</taxon>
        <taxon>Porcellanidae</taxon>
        <taxon>Petrolisthes</taxon>
    </lineage>
</organism>
<dbReference type="PROSITE" id="PS50240">
    <property type="entry name" value="TRYPSIN_DOM"/>
    <property type="match status" value="1"/>
</dbReference>
<evidence type="ECO:0000256" key="5">
    <source>
        <dbReference type="ARBA" id="ARBA00023157"/>
    </source>
</evidence>
<evidence type="ECO:0000256" key="6">
    <source>
        <dbReference type="SAM" id="SignalP"/>
    </source>
</evidence>
<dbReference type="GO" id="GO:0004252">
    <property type="term" value="F:serine-type endopeptidase activity"/>
    <property type="evidence" value="ECO:0007669"/>
    <property type="project" value="InterPro"/>
</dbReference>
<dbReference type="InterPro" id="IPR043504">
    <property type="entry name" value="Peptidase_S1_PA_chymotrypsin"/>
</dbReference>
<keyword evidence="5" id="KW-1015">Disulfide bond</keyword>